<dbReference type="Pfam" id="PF00072">
    <property type="entry name" value="Response_reg"/>
    <property type="match status" value="1"/>
</dbReference>
<sequence length="532" mass="58907">MTPSPQSPERSVLDEIRSTIASLDALRDGKKVPNYKAALASRPTDIEVVEQPVVAEDERPEQSIETVDPILHGVEAVINAAASAPVKRASADSANPANIDHADIDSADIDHADTSETSEGAESEAAVPNPTAATVHPESVALRHVNKNAKIMIVDDEPLNIMTFRQHLKQDGYHNFVTTERATEALVMIRQEQPDVLLLDIQMPEINGLDILRVMGLDPVSQHIPVLILTAETDPRVRKKALDLGASDFLSKPIDPSELLPRVRNAIILKKHYDMVANEAARLEQQVERRTRQLEATRQQLILSLARAAEHRDNDTGNHVIRVGRYTAIIASAMGYPERKLSMLEQAAQLHDVGKIGIPDSILFKPGKLDHDQYELMKHHCAIGKQIIEPISERDWEVLKTHTRKGESLLHVRSSPLLMLAARIAQTHHEKWDGSGYPLGLQGDDIPLEGRIVAVADVFDALSSARPYKKAFSREKCFAILEEGRGKHFDPRVLDAFFSKSGEIIETQLNLMDEEHRFVGADIVAGEDKAES</sequence>
<protein>
    <submittedName>
        <fullName evidence="6">Cyclic di-GMP phosphodiesterase response regulator RpfG</fullName>
        <ecNumber evidence="6">3.1.4.52</ecNumber>
    </submittedName>
</protein>
<gene>
    <name evidence="6" type="primary">rpfG_1</name>
    <name evidence="6" type="ORF">Fuma_01274</name>
</gene>
<feature type="domain" description="Response regulatory" evidence="4">
    <location>
        <begin position="150"/>
        <end position="267"/>
    </location>
</feature>
<name>A0A1P8WCC0_9PLAN</name>
<dbReference type="PROSITE" id="PS50110">
    <property type="entry name" value="RESPONSE_REGULATORY"/>
    <property type="match status" value="1"/>
</dbReference>
<dbReference type="PANTHER" id="PTHR45228">
    <property type="entry name" value="CYCLIC DI-GMP PHOSPHODIESTERASE TM_0186-RELATED"/>
    <property type="match status" value="1"/>
</dbReference>
<reference evidence="6 7" key="1">
    <citation type="journal article" date="2016" name="Front. Microbiol.">
        <title>Fuerstia marisgermanicae gen. nov., sp. nov., an Unusual Member of the Phylum Planctomycetes from the German Wadden Sea.</title>
        <authorList>
            <person name="Kohn T."/>
            <person name="Heuer A."/>
            <person name="Jogler M."/>
            <person name="Vollmers J."/>
            <person name="Boedeker C."/>
            <person name="Bunk B."/>
            <person name="Rast P."/>
            <person name="Borchert D."/>
            <person name="Glockner I."/>
            <person name="Freese H.M."/>
            <person name="Klenk H.P."/>
            <person name="Overmann J."/>
            <person name="Kaster A.K."/>
            <person name="Rohde M."/>
            <person name="Wiegand S."/>
            <person name="Jogler C."/>
        </authorList>
    </citation>
    <scope>NUCLEOTIDE SEQUENCE [LARGE SCALE GENOMIC DNA]</scope>
    <source>
        <strain evidence="6 7">NH11</strain>
    </source>
</reference>
<evidence type="ECO:0000313" key="7">
    <source>
        <dbReference type="Proteomes" id="UP000187735"/>
    </source>
</evidence>
<feature type="coiled-coil region" evidence="2">
    <location>
        <begin position="273"/>
        <end position="300"/>
    </location>
</feature>
<dbReference type="CDD" id="cd00077">
    <property type="entry name" value="HDc"/>
    <property type="match status" value="1"/>
</dbReference>
<evidence type="ECO:0000256" key="1">
    <source>
        <dbReference type="PROSITE-ProRule" id="PRU00169"/>
    </source>
</evidence>
<organism evidence="6 7">
    <name type="scientific">Fuerstiella marisgermanici</name>
    <dbReference type="NCBI Taxonomy" id="1891926"/>
    <lineage>
        <taxon>Bacteria</taxon>
        <taxon>Pseudomonadati</taxon>
        <taxon>Planctomycetota</taxon>
        <taxon>Planctomycetia</taxon>
        <taxon>Planctomycetales</taxon>
        <taxon>Planctomycetaceae</taxon>
        <taxon>Fuerstiella</taxon>
    </lineage>
</organism>
<dbReference type="EC" id="3.1.4.52" evidence="6"/>
<dbReference type="InterPro" id="IPR052020">
    <property type="entry name" value="Cyclic_di-GMP/3'3'-cGAMP_PDE"/>
</dbReference>
<dbReference type="PANTHER" id="PTHR45228:SF1">
    <property type="entry name" value="CYCLIC DI-GMP PHOSPHODIESTERASE TM_0186"/>
    <property type="match status" value="1"/>
</dbReference>
<dbReference type="EMBL" id="CP017641">
    <property type="protein sequence ID" value="APZ91683.1"/>
    <property type="molecule type" value="Genomic_DNA"/>
</dbReference>
<dbReference type="InterPro" id="IPR001789">
    <property type="entry name" value="Sig_transdc_resp-reg_receiver"/>
</dbReference>
<keyword evidence="2" id="KW-0175">Coiled coil</keyword>
<dbReference type="RefSeq" id="WP_077023405.1">
    <property type="nucleotide sequence ID" value="NZ_CP017641.1"/>
</dbReference>
<keyword evidence="6" id="KW-0378">Hydrolase</keyword>
<feature type="modified residue" description="4-aspartylphosphate" evidence="1">
    <location>
        <position position="200"/>
    </location>
</feature>
<dbReference type="InterPro" id="IPR003607">
    <property type="entry name" value="HD/PDEase_dom"/>
</dbReference>
<dbReference type="SUPFAM" id="SSF109604">
    <property type="entry name" value="HD-domain/PDEase-like"/>
    <property type="match status" value="1"/>
</dbReference>
<feature type="compositionally biased region" description="Low complexity" evidence="3">
    <location>
        <begin position="115"/>
        <end position="126"/>
    </location>
</feature>
<dbReference type="GO" id="GO:0000160">
    <property type="term" value="P:phosphorelay signal transduction system"/>
    <property type="evidence" value="ECO:0007669"/>
    <property type="project" value="InterPro"/>
</dbReference>
<dbReference type="Gene3D" id="3.40.50.2300">
    <property type="match status" value="1"/>
</dbReference>
<dbReference type="InterPro" id="IPR037522">
    <property type="entry name" value="HD_GYP_dom"/>
</dbReference>
<dbReference type="InterPro" id="IPR011006">
    <property type="entry name" value="CheY-like_superfamily"/>
</dbReference>
<dbReference type="KEGG" id="fmr:Fuma_01274"/>
<dbReference type="STRING" id="1891926.Fuma_01274"/>
<feature type="domain" description="HD-GYP" evidence="5">
    <location>
        <begin position="294"/>
        <end position="513"/>
    </location>
</feature>
<dbReference type="AlphaFoldDB" id="A0A1P8WCC0"/>
<feature type="region of interest" description="Disordered" evidence="3">
    <location>
        <begin position="112"/>
        <end position="131"/>
    </location>
</feature>
<proteinExistence type="predicted"/>
<keyword evidence="7" id="KW-1185">Reference proteome</keyword>
<dbReference type="SMART" id="SM00448">
    <property type="entry name" value="REC"/>
    <property type="match status" value="1"/>
</dbReference>
<accession>A0A1P8WCC0</accession>
<dbReference type="GO" id="GO:0071111">
    <property type="term" value="F:cyclic-guanylate-specific phosphodiesterase activity"/>
    <property type="evidence" value="ECO:0007669"/>
    <property type="project" value="UniProtKB-EC"/>
</dbReference>
<dbReference type="SUPFAM" id="SSF52172">
    <property type="entry name" value="CheY-like"/>
    <property type="match status" value="1"/>
</dbReference>
<dbReference type="Gene3D" id="1.10.3210.10">
    <property type="entry name" value="Hypothetical protein af1432"/>
    <property type="match status" value="1"/>
</dbReference>
<dbReference type="Proteomes" id="UP000187735">
    <property type="component" value="Chromosome"/>
</dbReference>
<dbReference type="Pfam" id="PF13487">
    <property type="entry name" value="HD_5"/>
    <property type="match status" value="1"/>
</dbReference>
<evidence type="ECO:0000313" key="6">
    <source>
        <dbReference type="EMBL" id="APZ91683.1"/>
    </source>
</evidence>
<evidence type="ECO:0000256" key="2">
    <source>
        <dbReference type="SAM" id="Coils"/>
    </source>
</evidence>
<dbReference type="PROSITE" id="PS51832">
    <property type="entry name" value="HD_GYP"/>
    <property type="match status" value="1"/>
</dbReference>
<evidence type="ECO:0000259" key="5">
    <source>
        <dbReference type="PROSITE" id="PS51832"/>
    </source>
</evidence>
<evidence type="ECO:0000259" key="4">
    <source>
        <dbReference type="PROSITE" id="PS50110"/>
    </source>
</evidence>
<dbReference type="OrthoDB" id="9759601at2"/>
<evidence type="ECO:0000256" key="3">
    <source>
        <dbReference type="SAM" id="MobiDB-lite"/>
    </source>
</evidence>
<dbReference type="SMART" id="SM00471">
    <property type="entry name" value="HDc"/>
    <property type="match status" value="1"/>
</dbReference>
<keyword evidence="1" id="KW-0597">Phosphoprotein</keyword>